<dbReference type="KEGG" id="pfre:RM25_1974"/>
<dbReference type="Pfam" id="PF00437">
    <property type="entry name" value="T2SSE"/>
    <property type="match status" value="1"/>
</dbReference>
<dbReference type="InterPro" id="IPR027417">
    <property type="entry name" value="P-loop_NTPase"/>
</dbReference>
<dbReference type="Gene3D" id="3.40.50.300">
    <property type="entry name" value="P-loop containing nucleotide triphosphate hydrolases"/>
    <property type="match status" value="1"/>
</dbReference>
<dbReference type="NCBIfam" id="TIGR03819">
    <property type="entry name" value="heli_sec_ATPase"/>
    <property type="match status" value="1"/>
</dbReference>
<dbReference type="Gene3D" id="3.30.450.380">
    <property type="match status" value="1"/>
</dbReference>
<dbReference type="InterPro" id="IPR050921">
    <property type="entry name" value="T4SS_GSP_E_ATPase"/>
</dbReference>
<dbReference type="EMBL" id="LM676417">
    <property type="protein sequence ID" value="CEP26645.1"/>
    <property type="molecule type" value="Genomic_DNA"/>
</dbReference>
<dbReference type="RefSeq" id="WP_013161907.1">
    <property type="nucleotide sequence ID" value="NZ_CP010341.1"/>
</dbReference>
<accession>A0A068VQL5</accession>
<reference evidence="3" key="1">
    <citation type="submission" date="2014-08" db="EMBL/GenBank/DDBJ databases">
        <authorList>
            <person name="Falentin Helene"/>
        </authorList>
    </citation>
    <scope>NUCLEOTIDE SEQUENCE</scope>
</reference>
<dbReference type="PANTHER" id="PTHR30486:SF6">
    <property type="entry name" value="TYPE IV PILUS RETRACTATION ATPASE PILT"/>
    <property type="match status" value="1"/>
</dbReference>
<proteinExistence type="inferred from homology"/>
<evidence type="ECO:0000259" key="2">
    <source>
        <dbReference type="Pfam" id="PF00437"/>
    </source>
</evidence>
<dbReference type="CDD" id="cd01130">
    <property type="entry name" value="VirB11-like_ATPase"/>
    <property type="match status" value="1"/>
</dbReference>
<dbReference type="PATRIC" id="fig|66712.6.peg.2009"/>
<name>A0A068VQL5_PROFF</name>
<dbReference type="SUPFAM" id="SSF52540">
    <property type="entry name" value="P-loop containing nucleoside triphosphate hydrolases"/>
    <property type="match status" value="1"/>
</dbReference>
<dbReference type="AlphaFoldDB" id="A0A068VQL5"/>
<protein>
    <submittedName>
        <fullName evidence="3">Secretory protein</fullName>
    </submittedName>
</protein>
<evidence type="ECO:0000256" key="1">
    <source>
        <dbReference type="ARBA" id="ARBA00006611"/>
    </source>
</evidence>
<dbReference type="InterPro" id="IPR022399">
    <property type="entry name" value="TadA-like_ATPase"/>
</dbReference>
<organism evidence="3">
    <name type="scientific">Propionibacterium freudenreichii subsp. freudenreichii</name>
    <dbReference type="NCBI Taxonomy" id="66712"/>
    <lineage>
        <taxon>Bacteria</taxon>
        <taxon>Bacillati</taxon>
        <taxon>Actinomycetota</taxon>
        <taxon>Actinomycetes</taxon>
        <taxon>Propionibacteriales</taxon>
        <taxon>Propionibacteriaceae</taxon>
        <taxon>Propionibacterium</taxon>
    </lineage>
</organism>
<dbReference type="GO" id="GO:0016887">
    <property type="term" value="F:ATP hydrolysis activity"/>
    <property type="evidence" value="ECO:0007669"/>
    <property type="project" value="InterPro"/>
</dbReference>
<sequence length="383" mass="40258">MRDDDLELLRGWLAGRGSDWGPQDVAVGLDRLGFVVSDAAVLSATDALRRTSVGAGPLEPLLNLPDVTDVLVNGADQVFIDRGRGLERTQVCFDSDDEVRRLATRLAASAGRRLDDAAPWVDARLPDGTRLHTVLACLAEPGTCISLRVPARRRMTLDQLTTDGSIDARIADVLQGLVANRAAYLVTGGTGTGKTTILGMLLGLVPDSERIVIVEDSRELNPTHDHVVRMECRPANAEGVGSVAMTDLVKQALRMRPDRLVVGEVRGPELCDLLTAMNTGHEGGCGTVHANSVTDVPARLEALAALGGMGREACHAQMASALDAVIHLRRGRDGRRGVAQIGVVSVNDDGRVSIAEALRGAPGAGSVPAPAWGELAALAGVTP</sequence>
<dbReference type="PANTHER" id="PTHR30486">
    <property type="entry name" value="TWITCHING MOTILITY PROTEIN PILT"/>
    <property type="match status" value="1"/>
</dbReference>
<feature type="domain" description="Bacterial type II secretion system protein E" evidence="2">
    <location>
        <begin position="54"/>
        <end position="330"/>
    </location>
</feature>
<comment type="similarity">
    <text evidence="1">Belongs to the GSP E family.</text>
</comment>
<dbReference type="InterPro" id="IPR001482">
    <property type="entry name" value="T2SS/T4SS_dom"/>
</dbReference>
<gene>
    <name evidence="3" type="ORF">PFCIRM138_08660</name>
</gene>
<evidence type="ECO:0000313" key="3">
    <source>
        <dbReference type="EMBL" id="CEP26645.1"/>
    </source>
</evidence>